<feature type="compositionally biased region" description="Low complexity" evidence="2">
    <location>
        <begin position="32"/>
        <end position="42"/>
    </location>
</feature>
<dbReference type="PANTHER" id="PTHR47784">
    <property type="entry name" value="STEROL UPTAKE CONTROL PROTEIN 2"/>
    <property type="match status" value="1"/>
</dbReference>
<proteinExistence type="predicted"/>
<organism evidence="3 4">
    <name type="scientific">Thelonectria olida</name>
    <dbReference type="NCBI Taxonomy" id="1576542"/>
    <lineage>
        <taxon>Eukaryota</taxon>
        <taxon>Fungi</taxon>
        <taxon>Dikarya</taxon>
        <taxon>Ascomycota</taxon>
        <taxon>Pezizomycotina</taxon>
        <taxon>Sordariomycetes</taxon>
        <taxon>Hypocreomycetidae</taxon>
        <taxon>Hypocreales</taxon>
        <taxon>Nectriaceae</taxon>
        <taxon>Thelonectria</taxon>
    </lineage>
</organism>
<protein>
    <recommendedName>
        <fullName evidence="5">Zn(2)-C6 fungal-type domain-containing protein</fullName>
    </recommendedName>
</protein>
<dbReference type="InterPro" id="IPR021858">
    <property type="entry name" value="Fun_TF"/>
</dbReference>
<feature type="region of interest" description="Disordered" evidence="2">
    <location>
        <begin position="23"/>
        <end position="42"/>
    </location>
</feature>
<dbReference type="GO" id="GO:0008270">
    <property type="term" value="F:zinc ion binding"/>
    <property type="evidence" value="ECO:0007669"/>
    <property type="project" value="InterPro"/>
</dbReference>
<evidence type="ECO:0000313" key="4">
    <source>
        <dbReference type="Proteomes" id="UP000777438"/>
    </source>
</evidence>
<dbReference type="InterPro" id="IPR053157">
    <property type="entry name" value="Sterol_Uptake_Regulator"/>
</dbReference>
<dbReference type="OrthoDB" id="3546279at2759"/>
<dbReference type="Proteomes" id="UP000777438">
    <property type="component" value="Unassembled WGS sequence"/>
</dbReference>
<keyword evidence="4" id="KW-1185">Reference proteome</keyword>
<reference evidence="3 4" key="1">
    <citation type="journal article" date="2021" name="Nat. Commun.">
        <title>Genetic determinants of endophytism in the Arabidopsis root mycobiome.</title>
        <authorList>
            <person name="Mesny F."/>
            <person name="Miyauchi S."/>
            <person name="Thiergart T."/>
            <person name="Pickel B."/>
            <person name="Atanasova L."/>
            <person name="Karlsson M."/>
            <person name="Huettel B."/>
            <person name="Barry K.W."/>
            <person name="Haridas S."/>
            <person name="Chen C."/>
            <person name="Bauer D."/>
            <person name="Andreopoulos W."/>
            <person name="Pangilinan J."/>
            <person name="LaButti K."/>
            <person name="Riley R."/>
            <person name="Lipzen A."/>
            <person name="Clum A."/>
            <person name="Drula E."/>
            <person name="Henrissat B."/>
            <person name="Kohler A."/>
            <person name="Grigoriev I.V."/>
            <person name="Martin F.M."/>
            <person name="Hacquard S."/>
        </authorList>
    </citation>
    <scope>NUCLEOTIDE SEQUENCE [LARGE SCALE GENOMIC DNA]</scope>
    <source>
        <strain evidence="3 4">MPI-CAGE-CH-0241</strain>
    </source>
</reference>
<keyword evidence="1" id="KW-0539">Nucleus</keyword>
<comment type="caution">
    <text evidence="3">The sequence shown here is derived from an EMBL/GenBank/DDBJ whole genome shotgun (WGS) entry which is preliminary data.</text>
</comment>
<evidence type="ECO:0000256" key="1">
    <source>
        <dbReference type="ARBA" id="ARBA00023242"/>
    </source>
</evidence>
<sequence>QCSEEKPICRNCIRRGEECRFEVPHRQQPHHQPSALPQAPSPSSGLNMLDLELLHHFCTSTHATLSDDSLIRDLWRVRVVKLSFTCECAMLAILSLSALHLGHFSPSRRNALRETAISFHNRASNTATQLMDNLKEENTEGLFAFSILTIYFAFASSPSDGTWTYPPWMTLISGCKSFISISNNQILAGPFSCLMSKACQHLEAHNQVFRVDYVRDLRRLVDESVSDLDRRRIYNDALCALNQTFGVFYETQGQKDLVDIFYWVIRSEDFLPLLADKEQEALVIFAYFCVLLNKLSRQWWLDGWVNYLMDLIYSHLNEEHRTWIIWPMEELGWVPN</sequence>
<evidence type="ECO:0000256" key="2">
    <source>
        <dbReference type="SAM" id="MobiDB-lite"/>
    </source>
</evidence>
<dbReference type="AlphaFoldDB" id="A0A9P9ASI4"/>
<dbReference type="EMBL" id="JAGPYM010000006">
    <property type="protein sequence ID" value="KAH6892905.1"/>
    <property type="molecule type" value="Genomic_DNA"/>
</dbReference>
<dbReference type="Pfam" id="PF11951">
    <property type="entry name" value="Fungal_trans_2"/>
    <property type="match status" value="1"/>
</dbReference>
<dbReference type="CDD" id="cd00067">
    <property type="entry name" value="GAL4"/>
    <property type="match status" value="1"/>
</dbReference>
<dbReference type="GO" id="GO:0001228">
    <property type="term" value="F:DNA-binding transcription activator activity, RNA polymerase II-specific"/>
    <property type="evidence" value="ECO:0007669"/>
    <property type="project" value="TreeGrafter"/>
</dbReference>
<feature type="non-terminal residue" evidence="3">
    <location>
        <position position="336"/>
    </location>
</feature>
<name>A0A9P9ASI4_9HYPO</name>
<dbReference type="InterPro" id="IPR001138">
    <property type="entry name" value="Zn2Cys6_DnaBD"/>
</dbReference>
<gene>
    <name evidence="3" type="ORF">B0T10DRAFT_399837</name>
</gene>
<accession>A0A9P9ASI4</accession>
<evidence type="ECO:0000313" key="3">
    <source>
        <dbReference type="EMBL" id="KAH6892905.1"/>
    </source>
</evidence>
<evidence type="ECO:0008006" key="5">
    <source>
        <dbReference type="Google" id="ProtNLM"/>
    </source>
</evidence>
<dbReference type="PANTHER" id="PTHR47784:SF5">
    <property type="entry name" value="STEROL UPTAKE CONTROL PROTEIN 2"/>
    <property type="match status" value="1"/>
</dbReference>